<feature type="transmembrane region" description="Helical" evidence="1">
    <location>
        <begin position="118"/>
        <end position="144"/>
    </location>
</feature>
<evidence type="ECO:0000259" key="2">
    <source>
        <dbReference type="Pfam" id="PF20177"/>
    </source>
</evidence>
<keyword evidence="4" id="KW-1185">Reference proteome</keyword>
<evidence type="ECO:0000313" key="4">
    <source>
        <dbReference type="Proteomes" id="UP000191040"/>
    </source>
</evidence>
<keyword evidence="1" id="KW-0472">Membrane</keyword>
<name>A0A1T4YSK6_9ACTN</name>
<dbReference type="InterPro" id="IPR046672">
    <property type="entry name" value="DUF6542"/>
</dbReference>
<organism evidence="3 4">
    <name type="scientific">Aeromicrobium choanae</name>
    <dbReference type="NCBI Taxonomy" id="1736691"/>
    <lineage>
        <taxon>Bacteria</taxon>
        <taxon>Bacillati</taxon>
        <taxon>Actinomycetota</taxon>
        <taxon>Actinomycetes</taxon>
        <taxon>Propionibacteriales</taxon>
        <taxon>Nocardioidaceae</taxon>
        <taxon>Aeromicrobium</taxon>
    </lineage>
</organism>
<dbReference type="AlphaFoldDB" id="A0A1T4YSK6"/>
<dbReference type="Pfam" id="PF20177">
    <property type="entry name" value="DUF6542"/>
    <property type="match status" value="1"/>
</dbReference>
<proteinExistence type="predicted"/>
<keyword evidence="1" id="KW-0812">Transmembrane</keyword>
<keyword evidence="1" id="KW-1133">Transmembrane helix</keyword>
<gene>
    <name evidence="3" type="ORF">SAMN06295964_0685</name>
</gene>
<evidence type="ECO:0000313" key="3">
    <source>
        <dbReference type="EMBL" id="SKB04732.1"/>
    </source>
</evidence>
<dbReference type="STRING" id="1736691.SAMN06295964_0685"/>
<dbReference type="Proteomes" id="UP000191040">
    <property type="component" value="Chromosome I"/>
</dbReference>
<feature type="transmembrane region" description="Helical" evidence="1">
    <location>
        <begin position="52"/>
        <end position="71"/>
    </location>
</feature>
<sequence>MTMSSPAAGAVMALARTPAAASRYDLTPRATVVCAVLTLAAVTGLDLIDGRLGPAFAVGFVLVVLTAAAAVQERGLFTVGVLPPVLLVGALLLLASTVPDAIVIEGLPEATGVFGLTLNATIAHGVPLLIGHALAIAVIVARILSARR</sequence>
<reference evidence="4" key="1">
    <citation type="submission" date="2017-02" db="EMBL/GenBank/DDBJ databases">
        <authorList>
            <person name="Varghese N."/>
            <person name="Submissions S."/>
        </authorList>
    </citation>
    <scope>NUCLEOTIDE SEQUENCE [LARGE SCALE GENOMIC DNA]</scope>
    <source>
        <strain evidence="4">9H-4</strain>
    </source>
</reference>
<protein>
    <recommendedName>
        <fullName evidence="2">DUF6542 domain-containing protein</fullName>
    </recommendedName>
</protein>
<dbReference type="EMBL" id="LT796768">
    <property type="protein sequence ID" value="SKB04732.1"/>
    <property type="molecule type" value="Genomic_DNA"/>
</dbReference>
<feature type="transmembrane region" description="Helical" evidence="1">
    <location>
        <begin position="76"/>
        <end position="98"/>
    </location>
</feature>
<accession>A0A1T4YSK6</accession>
<feature type="domain" description="DUF6542" evidence="2">
    <location>
        <begin position="28"/>
        <end position="148"/>
    </location>
</feature>
<evidence type="ECO:0000256" key="1">
    <source>
        <dbReference type="SAM" id="Phobius"/>
    </source>
</evidence>